<proteinExistence type="predicted"/>
<dbReference type="OrthoDB" id="3927820at2759"/>
<evidence type="ECO:0000313" key="2">
    <source>
        <dbReference type="Proteomes" id="UP000799440"/>
    </source>
</evidence>
<dbReference type="EMBL" id="MU006566">
    <property type="protein sequence ID" value="KAF2749345.1"/>
    <property type="molecule type" value="Genomic_DNA"/>
</dbReference>
<dbReference type="AlphaFoldDB" id="A0A6A6VFK7"/>
<gene>
    <name evidence="1" type="ORF">M011DRAFT_465781</name>
</gene>
<sequence>MGEFAYRSIDGRWVLKSDSTLRMEGRKYGLPVSLWEWLCGDDIEHSASEVGILFTKDFFQKEV</sequence>
<keyword evidence="2" id="KW-1185">Reference proteome</keyword>
<protein>
    <submittedName>
        <fullName evidence="1">Uncharacterized protein</fullName>
    </submittedName>
</protein>
<accession>A0A6A6VFK7</accession>
<organism evidence="1 2">
    <name type="scientific">Sporormia fimetaria CBS 119925</name>
    <dbReference type="NCBI Taxonomy" id="1340428"/>
    <lineage>
        <taxon>Eukaryota</taxon>
        <taxon>Fungi</taxon>
        <taxon>Dikarya</taxon>
        <taxon>Ascomycota</taxon>
        <taxon>Pezizomycotina</taxon>
        <taxon>Dothideomycetes</taxon>
        <taxon>Pleosporomycetidae</taxon>
        <taxon>Pleosporales</taxon>
        <taxon>Sporormiaceae</taxon>
        <taxon>Sporormia</taxon>
    </lineage>
</organism>
<evidence type="ECO:0000313" key="1">
    <source>
        <dbReference type="EMBL" id="KAF2749345.1"/>
    </source>
</evidence>
<dbReference type="Proteomes" id="UP000799440">
    <property type="component" value="Unassembled WGS sequence"/>
</dbReference>
<name>A0A6A6VFK7_9PLEO</name>
<reference evidence="1" key="1">
    <citation type="journal article" date="2020" name="Stud. Mycol.">
        <title>101 Dothideomycetes genomes: a test case for predicting lifestyles and emergence of pathogens.</title>
        <authorList>
            <person name="Haridas S."/>
            <person name="Albert R."/>
            <person name="Binder M."/>
            <person name="Bloem J."/>
            <person name="Labutti K."/>
            <person name="Salamov A."/>
            <person name="Andreopoulos B."/>
            <person name="Baker S."/>
            <person name="Barry K."/>
            <person name="Bills G."/>
            <person name="Bluhm B."/>
            <person name="Cannon C."/>
            <person name="Castanera R."/>
            <person name="Culley D."/>
            <person name="Daum C."/>
            <person name="Ezra D."/>
            <person name="Gonzalez J."/>
            <person name="Henrissat B."/>
            <person name="Kuo A."/>
            <person name="Liang C."/>
            <person name="Lipzen A."/>
            <person name="Lutzoni F."/>
            <person name="Magnuson J."/>
            <person name="Mondo S."/>
            <person name="Nolan M."/>
            <person name="Ohm R."/>
            <person name="Pangilinan J."/>
            <person name="Park H.-J."/>
            <person name="Ramirez L."/>
            <person name="Alfaro M."/>
            <person name="Sun H."/>
            <person name="Tritt A."/>
            <person name="Yoshinaga Y."/>
            <person name="Zwiers L.-H."/>
            <person name="Turgeon B."/>
            <person name="Goodwin S."/>
            <person name="Spatafora J."/>
            <person name="Crous P."/>
            <person name="Grigoriev I."/>
        </authorList>
    </citation>
    <scope>NUCLEOTIDE SEQUENCE</scope>
    <source>
        <strain evidence="1">CBS 119925</strain>
    </source>
</reference>